<evidence type="ECO:0000259" key="1">
    <source>
        <dbReference type="Pfam" id="PF02589"/>
    </source>
</evidence>
<protein>
    <recommendedName>
        <fullName evidence="1">LUD domain-containing protein</fullName>
    </recommendedName>
</protein>
<evidence type="ECO:0000313" key="2">
    <source>
        <dbReference type="EMBL" id="QEX25083.1"/>
    </source>
</evidence>
<proteinExistence type="predicted"/>
<name>A0A5J6N817_9PROT</name>
<dbReference type="AlphaFoldDB" id="A0A5J6N817"/>
<dbReference type="OrthoDB" id="9794157at2"/>
<dbReference type="PANTHER" id="PTHR43682:SF1">
    <property type="entry name" value="LACTATE UTILIZATION PROTEIN C"/>
    <property type="match status" value="1"/>
</dbReference>
<dbReference type="InterPro" id="IPR024185">
    <property type="entry name" value="FTHF_cligase-like_sf"/>
</dbReference>
<dbReference type="Proteomes" id="UP000325797">
    <property type="component" value="Chromosome"/>
</dbReference>
<gene>
    <name evidence="2" type="ORF">FRZ61_50290</name>
</gene>
<reference evidence="2 3" key="1">
    <citation type="submission" date="2019-08" db="EMBL/GenBank/DDBJ databases">
        <title>Hyperibacter terrae gen. nov., sp. nov. and Hyperibacter viscosus sp. nov., two new members in the family Rhodospirillaceae isolated from the rhizosphere of Hypericum perforatum.</title>
        <authorList>
            <person name="Noviana Z."/>
        </authorList>
    </citation>
    <scope>NUCLEOTIDE SEQUENCE [LARGE SCALE GENOMIC DNA]</scope>
    <source>
        <strain evidence="2 3">R5959</strain>
    </source>
</reference>
<feature type="domain" description="LUD" evidence="1">
    <location>
        <begin position="126"/>
        <end position="224"/>
    </location>
</feature>
<dbReference type="PANTHER" id="PTHR43682">
    <property type="entry name" value="LACTATE UTILIZATION PROTEIN C"/>
    <property type="match status" value="1"/>
</dbReference>
<dbReference type="InterPro" id="IPR037171">
    <property type="entry name" value="NagB/RpiA_transferase-like"/>
</dbReference>
<accession>A0A5J6N817</accession>
<evidence type="ECO:0000313" key="3">
    <source>
        <dbReference type="Proteomes" id="UP000325797"/>
    </source>
</evidence>
<dbReference type="Gene3D" id="3.40.50.10420">
    <property type="entry name" value="NagB/RpiA/CoA transferase-like"/>
    <property type="match status" value="1"/>
</dbReference>
<dbReference type="RefSeq" id="WP_151120372.1">
    <property type="nucleotide sequence ID" value="NZ_CP042582.1"/>
</dbReference>
<keyword evidence="3" id="KW-1185">Reference proteome</keyword>
<dbReference type="Pfam" id="PF02589">
    <property type="entry name" value="LUD_dom"/>
    <property type="match status" value="1"/>
</dbReference>
<sequence>MSDARAEILGRLRRALKRDALAPAAAADIEARLAAHAPGPVPARTRLDREGLIGLFSTKLQGVAGTVERLGSLDQVPGAVARYLARHNLPAALKLAPAPMLTQQIDWSKEPLLKLSSGPSDGSDLVALTAAFAGIAETGTLMLTAGPETPTTLNFLPDDCIVLLPLSRLVGPFEEAWARLRAATGGGLLPRTVNLVTGPSRSADIGLVPQLGAHGPRRLHVLLVDDDTQA</sequence>
<dbReference type="EMBL" id="CP042582">
    <property type="protein sequence ID" value="QEX25083.1"/>
    <property type="molecule type" value="Genomic_DNA"/>
</dbReference>
<dbReference type="InterPro" id="IPR003741">
    <property type="entry name" value="LUD_dom"/>
</dbReference>
<dbReference type="SUPFAM" id="SSF100950">
    <property type="entry name" value="NagB/RpiA/CoA transferase-like"/>
    <property type="match status" value="1"/>
</dbReference>
<organism evidence="2 3">
    <name type="scientific">Hypericibacter adhaerens</name>
    <dbReference type="NCBI Taxonomy" id="2602016"/>
    <lineage>
        <taxon>Bacteria</taxon>
        <taxon>Pseudomonadati</taxon>
        <taxon>Pseudomonadota</taxon>
        <taxon>Alphaproteobacteria</taxon>
        <taxon>Rhodospirillales</taxon>
        <taxon>Dongiaceae</taxon>
        <taxon>Hypericibacter</taxon>
    </lineage>
</organism>
<dbReference type="KEGG" id="hadh:FRZ61_50290"/>